<keyword evidence="5" id="KW-1185">Reference proteome</keyword>
<dbReference type="Pfam" id="PF00023">
    <property type="entry name" value="Ank"/>
    <property type="match status" value="1"/>
</dbReference>
<feature type="repeat" description="ANK" evidence="3">
    <location>
        <begin position="353"/>
        <end position="385"/>
    </location>
</feature>
<dbReference type="InterPro" id="IPR036770">
    <property type="entry name" value="Ankyrin_rpt-contain_sf"/>
</dbReference>
<evidence type="ECO:0000256" key="1">
    <source>
        <dbReference type="ARBA" id="ARBA00022737"/>
    </source>
</evidence>
<dbReference type="InterPro" id="IPR002110">
    <property type="entry name" value="Ankyrin_rpt"/>
</dbReference>
<protein>
    <recommendedName>
        <fullName evidence="6">Ankyrin repeat protein</fullName>
    </recommendedName>
</protein>
<dbReference type="AlphaFoldDB" id="A0A8H3I3L3"/>
<dbReference type="SMART" id="SM00248">
    <property type="entry name" value="ANK"/>
    <property type="match status" value="9"/>
</dbReference>
<evidence type="ECO:0008006" key="6">
    <source>
        <dbReference type="Google" id="ProtNLM"/>
    </source>
</evidence>
<dbReference type="PRINTS" id="PR01415">
    <property type="entry name" value="ANKYRIN"/>
</dbReference>
<evidence type="ECO:0000256" key="3">
    <source>
        <dbReference type="PROSITE-ProRule" id="PRU00023"/>
    </source>
</evidence>
<dbReference type="OrthoDB" id="341259at2759"/>
<reference evidence="4" key="1">
    <citation type="submission" date="2021-03" db="EMBL/GenBank/DDBJ databases">
        <authorList>
            <person name="Tagirdzhanova G."/>
        </authorList>
    </citation>
    <scope>NUCLEOTIDE SEQUENCE</scope>
</reference>
<keyword evidence="2 3" id="KW-0040">ANK repeat</keyword>
<accession>A0A8H3I3L3</accession>
<feature type="repeat" description="ANK" evidence="3">
    <location>
        <begin position="453"/>
        <end position="486"/>
    </location>
</feature>
<name>A0A8H3I3L3_9LECA</name>
<dbReference type="Proteomes" id="UP000664534">
    <property type="component" value="Unassembled WGS sequence"/>
</dbReference>
<dbReference type="EMBL" id="CAJPDT010000002">
    <property type="protein sequence ID" value="CAF9905995.1"/>
    <property type="molecule type" value="Genomic_DNA"/>
</dbReference>
<feature type="repeat" description="ANK" evidence="3">
    <location>
        <begin position="551"/>
        <end position="592"/>
    </location>
</feature>
<proteinExistence type="predicted"/>
<gene>
    <name evidence="4" type="ORF">IMSHALPRED_004042</name>
</gene>
<evidence type="ECO:0000313" key="4">
    <source>
        <dbReference type="EMBL" id="CAF9905995.1"/>
    </source>
</evidence>
<keyword evidence="1" id="KW-0677">Repeat</keyword>
<evidence type="ECO:0000256" key="2">
    <source>
        <dbReference type="ARBA" id="ARBA00023043"/>
    </source>
</evidence>
<evidence type="ECO:0000313" key="5">
    <source>
        <dbReference type="Proteomes" id="UP000664534"/>
    </source>
</evidence>
<dbReference type="PANTHER" id="PTHR24198:SF165">
    <property type="entry name" value="ANKYRIN REPEAT-CONTAINING PROTEIN-RELATED"/>
    <property type="match status" value="1"/>
</dbReference>
<feature type="repeat" description="ANK" evidence="3">
    <location>
        <begin position="420"/>
        <end position="452"/>
    </location>
</feature>
<organism evidence="4 5">
    <name type="scientific">Imshaugia aleurites</name>
    <dbReference type="NCBI Taxonomy" id="172621"/>
    <lineage>
        <taxon>Eukaryota</taxon>
        <taxon>Fungi</taxon>
        <taxon>Dikarya</taxon>
        <taxon>Ascomycota</taxon>
        <taxon>Pezizomycotina</taxon>
        <taxon>Lecanoromycetes</taxon>
        <taxon>OSLEUM clade</taxon>
        <taxon>Lecanoromycetidae</taxon>
        <taxon>Lecanorales</taxon>
        <taxon>Lecanorineae</taxon>
        <taxon>Parmeliaceae</taxon>
        <taxon>Imshaugia</taxon>
    </lineage>
</organism>
<dbReference type="Pfam" id="PF12796">
    <property type="entry name" value="Ank_2"/>
    <property type="match status" value="2"/>
</dbReference>
<dbReference type="PROSITE" id="PS50297">
    <property type="entry name" value="ANK_REP_REGION"/>
    <property type="match status" value="5"/>
</dbReference>
<dbReference type="SUPFAM" id="SSF48403">
    <property type="entry name" value="Ankyrin repeat"/>
    <property type="match status" value="1"/>
</dbReference>
<dbReference type="Gene3D" id="1.25.40.20">
    <property type="entry name" value="Ankyrin repeat-containing domain"/>
    <property type="match status" value="3"/>
</dbReference>
<feature type="repeat" description="ANK" evidence="3">
    <location>
        <begin position="518"/>
        <end position="550"/>
    </location>
</feature>
<sequence length="713" mass="79244">MDPVSVIGLVESSLSLALQFGSAAKTLNDVAGRYKNTKLAIRSLAQNLDILQLAWTQIGEWFQEYVGGENLIDDSLTKRVQGFLETGRLVMEALQHDVETYDVDYLSFSQRSKFIWNENSLQGYQSRIRDQALSMSLFLQALNLDAEVASDDELTSSSPKPQARAKLLQSSEVQFQKSHESAYSTDSIVPSRMSVSTSCRDSYASCQIQDTIKYRRLSFEQGLFMSKVYMRSSKKVMIKELSLAKTSPKRRFPVTETDQMVTDSEAIRDQLEADSLLDTSCEASIKDNETNRYETLSESRPHLFEENSDSSAASMTSDEELILACQQGDSLQIKGLIDRGLDLHAPLKKTRYSGLKSIHVAAMHGHVNIVETLLGCGALIEEEETSQRWRPLHFAAKGGLGPMTRFLIQKGAQIDAKARYRIQPIHEASLSGSIEVLDVLIEAGAVVDCSDMLGCQPLHWATMAPNRSNVIRYLSRKGADIEATASGGCRPLQLACTSDFTNLCTLIALGAKTEYDDESESPLETAVKRHFKWALEILLKHGADPNRQNVDGQTVLHTLARIGHTATLGSPNRIEICELLLNSGADVNLADNAGNRILHYLALHSNNWVVDRHAMKRLTKLILARGAAIDAMNADGLSALCLAMQKDNRYLSRQLVRSGARKLKKTSLIEAEVHVTTVPDSQTPKYTVNIQRNDHGVVQRWRLSTPILEQFLR</sequence>
<dbReference type="PROSITE" id="PS50088">
    <property type="entry name" value="ANK_REPEAT"/>
    <property type="match status" value="6"/>
</dbReference>
<dbReference type="PANTHER" id="PTHR24198">
    <property type="entry name" value="ANKYRIN REPEAT AND PROTEIN KINASE DOMAIN-CONTAINING PROTEIN"/>
    <property type="match status" value="1"/>
</dbReference>
<feature type="repeat" description="ANK" evidence="3">
    <location>
        <begin position="387"/>
        <end position="419"/>
    </location>
</feature>
<comment type="caution">
    <text evidence="4">The sequence shown here is derived from an EMBL/GenBank/DDBJ whole genome shotgun (WGS) entry which is preliminary data.</text>
</comment>